<dbReference type="InterPro" id="IPR011701">
    <property type="entry name" value="MFS"/>
</dbReference>
<dbReference type="InterPro" id="IPR020846">
    <property type="entry name" value="MFS_dom"/>
</dbReference>
<dbReference type="PROSITE" id="PS50850">
    <property type="entry name" value="MFS"/>
    <property type="match status" value="1"/>
</dbReference>
<dbReference type="HOGENOM" id="CLU_2622113_0_0_1"/>
<dbReference type="Proteomes" id="UP000030701">
    <property type="component" value="Unassembled WGS sequence"/>
</dbReference>
<feature type="domain" description="Major facilitator superfamily (MFS) profile" evidence="8">
    <location>
        <begin position="1"/>
        <end position="78"/>
    </location>
</feature>
<dbReference type="PANTHER" id="PTHR23502">
    <property type="entry name" value="MAJOR FACILITATOR SUPERFAMILY"/>
    <property type="match status" value="1"/>
</dbReference>
<dbReference type="EMBL" id="JH658000">
    <property type="protein sequence ID" value="EXM16391.1"/>
    <property type="molecule type" value="Genomic_DNA"/>
</dbReference>
<dbReference type="AlphaFoldDB" id="X0L5Z6"/>
<keyword evidence="2" id="KW-0813">Transport</keyword>
<dbReference type="Gene3D" id="1.20.1720.10">
    <property type="entry name" value="Multidrug resistance protein D"/>
    <property type="match status" value="1"/>
</dbReference>
<reference evidence="9" key="1">
    <citation type="submission" date="2011-11" db="EMBL/GenBank/DDBJ databases">
        <title>The Genome Sequence of Fusarium oxysporum Cotton.</title>
        <authorList>
            <consortium name="The Broad Institute Genome Sequencing Platform"/>
            <person name="Ma L.-J."/>
            <person name="Gale L.R."/>
            <person name="Schwartz D.C."/>
            <person name="Zhou S."/>
            <person name="Corby-Kistler H."/>
            <person name="Young S.K."/>
            <person name="Zeng Q."/>
            <person name="Gargeya S."/>
            <person name="Fitzgerald M."/>
            <person name="Haas B."/>
            <person name="Abouelleil A."/>
            <person name="Alvarado L."/>
            <person name="Arachchi H.M."/>
            <person name="Berlin A."/>
            <person name="Brown A."/>
            <person name="Chapman S.B."/>
            <person name="Chen Z."/>
            <person name="Dunbar C."/>
            <person name="Freedman E."/>
            <person name="Gearin G."/>
            <person name="Goldberg J."/>
            <person name="Griggs A."/>
            <person name="Gujja S."/>
            <person name="Heiman D."/>
            <person name="Howarth C."/>
            <person name="Larson L."/>
            <person name="Lui A."/>
            <person name="MacDonald P.J.P."/>
            <person name="Montmayeur A."/>
            <person name="Murphy C."/>
            <person name="Neiman D."/>
            <person name="Pearson M."/>
            <person name="Priest M."/>
            <person name="Roberts A."/>
            <person name="Saif S."/>
            <person name="Shea T."/>
            <person name="Shenoy N."/>
            <person name="Sisk P."/>
            <person name="Stolte C."/>
            <person name="Sykes S."/>
            <person name="Wortman J."/>
            <person name="Nusbaum C."/>
            <person name="Birren B."/>
        </authorList>
    </citation>
    <scope>NUCLEOTIDE SEQUENCE [LARGE SCALE GENOMIC DNA]</scope>
    <source>
        <strain evidence="9">25433</strain>
    </source>
</reference>
<dbReference type="Pfam" id="PF07690">
    <property type="entry name" value="MFS_1"/>
    <property type="match status" value="1"/>
</dbReference>
<keyword evidence="6" id="KW-0325">Glycoprotein</keyword>
<dbReference type="GO" id="GO:0005886">
    <property type="term" value="C:plasma membrane"/>
    <property type="evidence" value="ECO:0007669"/>
    <property type="project" value="TreeGrafter"/>
</dbReference>
<evidence type="ECO:0000256" key="4">
    <source>
        <dbReference type="ARBA" id="ARBA00022989"/>
    </source>
</evidence>
<keyword evidence="5 7" id="KW-0472">Membrane</keyword>
<sequence length="78" mass="8394">MFSTLSTFVYLPALTPISRDLSVSITLMNLTVTSYLVVAGIAPAFIGDIADQSGRKPVYILMFLLMLAANLGIANLTR</sequence>
<protein>
    <recommendedName>
        <fullName evidence="8">Major facilitator superfamily (MFS) profile domain-containing protein</fullName>
    </recommendedName>
</protein>
<evidence type="ECO:0000256" key="6">
    <source>
        <dbReference type="ARBA" id="ARBA00023180"/>
    </source>
</evidence>
<evidence type="ECO:0000256" key="3">
    <source>
        <dbReference type="ARBA" id="ARBA00022692"/>
    </source>
</evidence>
<evidence type="ECO:0000256" key="5">
    <source>
        <dbReference type="ARBA" id="ARBA00023136"/>
    </source>
</evidence>
<dbReference type="SUPFAM" id="SSF103473">
    <property type="entry name" value="MFS general substrate transporter"/>
    <property type="match status" value="1"/>
</dbReference>
<evidence type="ECO:0000256" key="7">
    <source>
        <dbReference type="SAM" id="Phobius"/>
    </source>
</evidence>
<evidence type="ECO:0000256" key="2">
    <source>
        <dbReference type="ARBA" id="ARBA00022448"/>
    </source>
</evidence>
<dbReference type="PANTHER" id="PTHR23502:SF51">
    <property type="entry name" value="QUINIDINE RESISTANCE PROTEIN 1-RELATED"/>
    <property type="match status" value="1"/>
</dbReference>
<evidence type="ECO:0000259" key="8">
    <source>
        <dbReference type="PROSITE" id="PS50850"/>
    </source>
</evidence>
<dbReference type="OrthoDB" id="5085333at2759"/>
<evidence type="ECO:0000313" key="9">
    <source>
        <dbReference type="EMBL" id="EXM16391.1"/>
    </source>
</evidence>
<comment type="subcellular location">
    <subcellularLocation>
        <location evidence="1">Membrane</location>
        <topology evidence="1">Multi-pass membrane protein</topology>
    </subcellularLocation>
</comment>
<keyword evidence="4 7" id="KW-1133">Transmembrane helix</keyword>
<dbReference type="GO" id="GO:0022857">
    <property type="term" value="F:transmembrane transporter activity"/>
    <property type="evidence" value="ECO:0007669"/>
    <property type="project" value="InterPro"/>
</dbReference>
<gene>
    <name evidence="9" type="ORF">FOTG_15323</name>
</gene>
<evidence type="ECO:0000256" key="1">
    <source>
        <dbReference type="ARBA" id="ARBA00004141"/>
    </source>
</evidence>
<proteinExistence type="predicted"/>
<name>X0L5Z6_FUSOX</name>
<reference evidence="9" key="2">
    <citation type="submission" date="2012-05" db="EMBL/GenBank/DDBJ databases">
        <title>The Genome Annotation of Fusarium oxysporum Cotton.</title>
        <authorList>
            <consortium name="The Broad Institute Genomics Platform"/>
            <person name="Ma L.-J."/>
            <person name="Corby-Kistler H."/>
            <person name="Broz K."/>
            <person name="Gale L.R."/>
            <person name="Jonkers W."/>
            <person name="O'Donnell K."/>
            <person name="Ploetz R."/>
            <person name="Steinberg C."/>
            <person name="Schwartz D.C."/>
            <person name="VanEtten H."/>
            <person name="Zhou S."/>
            <person name="Young S.K."/>
            <person name="Zeng Q."/>
            <person name="Gargeya S."/>
            <person name="Fitzgerald M."/>
            <person name="Abouelleil A."/>
            <person name="Alvarado L."/>
            <person name="Chapman S.B."/>
            <person name="Gainer-Dewar J."/>
            <person name="Goldberg J."/>
            <person name="Griggs A."/>
            <person name="Gujja S."/>
            <person name="Hansen M."/>
            <person name="Howarth C."/>
            <person name="Imamovic A."/>
            <person name="Ireland A."/>
            <person name="Larimer J."/>
            <person name="McCowan C."/>
            <person name="Murphy C."/>
            <person name="Pearson M."/>
            <person name="Poon T.W."/>
            <person name="Priest M."/>
            <person name="Roberts A."/>
            <person name="Saif S."/>
            <person name="Shea T."/>
            <person name="Sykes S."/>
            <person name="Wortman J."/>
            <person name="Nusbaum C."/>
            <person name="Birren B."/>
        </authorList>
    </citation>
    <scope>NUCLEOTIDE SEQUENCE</scope>
    <source>
        <strain evidence="9">25433</strain>
    </source>
</reference>
<accession>X0L5Z6</accession>
<organism evidence="9">
    <name type="scientific">Fusarium oxysporum f. sp. vasinfectum 25433</name>
    <dbReference type="NCBI Taxonomy" id="1089449"/>
    <lineage>
        <taxon>Eukaryota</taxon>
        <taxon>Fungi</taxon>
        <taxon>Dikarya</taxon>
        <taxon>Ascomycota</taxon>
        <taxon>Pezizomycotina</taxon>
        <taxon>Sordariomycetes</taxon>
        <taxon>Hypocreomycetidae</taxon>
        <taxon>Hypocreales</taxon>
        <taxon>Nectriaceae</taxon>
        <taxon>Fusarium</taxon>
        <taxon>Fusarium oxysporum species complex</taxon>
    </lineage>
</organism>
<dbReference type="InterPro" id="IPR036259">
    <property type="entry name" value="MFS_trans_sf"/>
</dbReference>
<keyword evidence="3 7" id="KW-0812">Transmembrane</keyword>
<feature type="transmembrane region" description="Helical" evidence="7">
    <location>
        <begin position="21"/>
        <end position="46"/>
    </location>
</feature>
<feature type="transmembrane region" description="Helical" evidence="7">
    <location>
        <begin position="58"/>
        <end position="77"/>
    </location>
</feature>